<dbReference type="Proteomes" id="UP000005963">
    <property type="component" value="Unassembled WGS sequence"/>
</dbReference>
<evidence type="ECO:0000313" key="3">
    <source>
        <dbReference type="Proteomes" id="UP000005963"/>
    </source>
</evidence>
<organism evidence="2 3">
    <name type="scientific">Megamonas funiformis YIT 11815</name>
    <dbReference type="NCBI Taxonomy" id="742816"/>
    <lineage>
        <taxon>Bacteria</taxon>
        <taxon>Bacillati</taxon>
        <taxon>Bacillota</taxon>
        <taxon>Negativicutes</taxon>
        <taxon>Selenomonadales</taxon>
        <taxon>Selenomonadaceae</taxon>
        <taxon>Megamonas</taxon>
    </lineage>
</organism>
<reference evidence="2 3" key="1">
    <citation type="submission" date="2012-01" db="EMBL/GenBank/DDBJ databases">
        <title>The Genome Sequence of Megamonas funiformis YIT 11815.</title>
        <authorList>
            <consortium name="The Broad Institute Genome Sequencing Platform"/>
            <person name="Earl A."/>
            <person name="Ward D."/>
            <person name="Feldgarden M."/>
            <person name="Gevers D."/>
            <person name="Morotomi M."/>
            <person name="Young S.K."/>
            <person name="Zeng Q."/>
            <person name="Gargeya S."/>
            <person name="Fitzgerald M."/>
            <person name="Haas B."/>
            <person name="Abouelleil A."/>
            <person name="Alvarado L."/>
            <person name="Arachchi H.M."/>
            <person name="Berlin A."/>
            <person name="Chapman S.B."/>
            <person name="Gearin G."/>
            <person name="Goldberg J."/>
            <person name="Griggs A."/>
            <person name="Gujja S."/>
            <person name="Hansen M."/>
            <person name="Heiman D."/>
            <person name="Howarth C."/>
            <person name="Larimer J."/>
            <person name="Lui A."/>
            <person name="MacDonald P.J.P."/>
            <person name="McCowen C."/>
            <person name="Montmayeur A."/>
            <person name="Murphy C."/>
            <person name="Neiman D."/>
            <person name="Pearson M."/>
            <person name="Priest M."/>
            <person name="Roberts A."/>
            <person name="Saif S."/>
            <person name="Shea T."/>
            <person name="Sisk P."/>
            <person name="Stolte C."/>
            <person name="Sykes S."/>
            <person name="Wortman J."/>
            <person name="Nusbaum C."/>
            <person name="Birren B."/>
        </authorList>
    </citation>
    <scope>NUCLEOTIDE SEQUENCE [LARGE SCALE GENOMIC DNA]</scope>
    <source>
        <strain evidence="2 3">YIT 11815</strain>
    </source>
</reference>
<keyword evidence="1" id="KW-1133">Transmembrane helix</keyword>
<evidence type="ECO:0000313" key="2">
    <source>
        <dbReference type="EMBL" id="EHR31824.1"/>
    </source>
</evidence>
<gene>
    <name evidence="2" type="ORF">HMPREF9454_02480</name>
</gene>
<accession>A0ABP2NGL6</accession>
<keyword evidence="3" id="KW-1185">Reference proteome</keyword>
<keyword evidence="1" id="KW-0812">Transmembrane</keyword>
<sequence length="143" mass="16917">MHIIYDLINYLDDILLQILMMILPEQISFLFDVLNTSTDVFSIISGMTPQQRSYFIKFLIDNNISLNSLFLYFEISLMFTTALICMYLYLTHRMRNCHSLIVYHIKQILSNYILYVAVRTTTALAAYYIYMIPDIFALYTVPY</sequence>
<name>A0ABP2NGL6_9FIRM</name>
<keyword evidence="1" id="KW-0472">Membrane</keyword>
<feature type="transmembrane region" description="Helical" evidence="1">
    <location>
        <begin position="69"/>
        <end position="91"/>
    </location>
</feature>
<evidence type="ECO:0000256" key="1">
    <source>
        <dbReference type="SAM" id="Phobius"/>
    </source>
</evidence>
<dbReference type="EMBL" id="ADMB01000109">
    <property type="protein sequence ID" value="EHR31824.1"/>
    <property type="molecule type" value="Genomic_DNA"/>
</dbReference>
<proteinExistence type="predicted"/>
<protein>
    <submittedName>
        <fullName evidence="2">Uncharacterized protein</fullName>
    </submittedName>
</protein>
<comment type="caution">
    <text evidence="2">The sequence shown here is derived from an EMBL/GenBank/DDBJ whole genome shotgun (WGS) entry which is preliminary data.</text>
</comment>
<feature type="transmembrane region" description="Helical" evidence="1">
    <location>
        <begin position="112"/>
        <end position="130"/>
    </location>
</feature>